<dbReference type="AlphaFoldDB" id="A0AAN7WUW7"/>
<reference evidence="2 3" key="2">
    <citation type="journal article" date="2023" name="Mol. Biol. Evol.">
        <title>Genomics of Secondarily Temperate Adaptation in the Only Non-Antarctic Icefish.</title>
        <authorList>
            <person name="Rivera-Colon A.G."/>
            <person name="Rayamajhi N."/>
            <person name="Minhas B.F."/>
            <person name="Madrigal G."/>
            <person name="Bilyk K.T."/>
            <person name="Yoon V."/>
            <person name="Hune M."/>
            <person name="Gregory S."/>
            <person name="Cheng C.H.C."/>
            <person name="Catchen J.M."/>
        </authorList>
    </citation>
    <scope>NUCLEOTIDE SEQUENCE [LARGE SCALE GENOMIC DNA]</scope>
    <source>
        <strain evidence="2">JMC-PN-2008</strain>
    </source>
</reference>
<protein>
    <submittedName>
        <fullName evidence="2">Uncharacterized protein</fullName>
    </submittedName>
</protein>
<comment type="caution">
    <text evidence="2">The sequence shown here is derived from an EMBL/GenBank/DDBJ whole genome shotgun (WGS) entry which is preliminary data.</text>
</comment>
<evidence type="ECO:0000313" key="3">
    <source>
        <dbReference type="Proteomes" id="UP001346869"/>
    </source>
</evidence>
<reference evidence="2 3" key="1">
    <citation type="journal article" date="2023" name="Genes (Basel)">
        <title>Chromosome-Level Genome Assembly and Circadian Gene Repertoire of the Patagonia Blennie Eleginops maclovinus-The Closest Ancestral Proxy of Antarctic Cryonotothenioids.</title>
        <authorList>
            <person name="Cheng C.C."/>
            <person name="Rivera-Colon A.G."/>
            <person name="Minhas B.F."/>
            <person name="Wilson L."/>
            <person name="Rayamajhi N."/>
            <person name="Vargas-Chacoff L."/>
            <person name="Catchen J.M."/>
        </authorList>
    </citation>
    <scope>NUCLEOTIDE SEQUENCE [LARGE SCALE GENOMIC DNA]</scope>
    <source>
        <strain evidence="2">JMC-PN-2008</strain>
    </source>
</reference>
<evidence type="ECO:0000256" key="1">
    <source>
        <dbReference type="SAM" id="MobiDB-lite"/>
    </source>
</evidence>
<dbReference type="EMBL" id="JAUZQC010000024">
    <property type="protein sequence ID" value="KAK5849201.1"/>
    <property type="molecule type" value="Genomic_DNA"/>
</dbReference>
<feature type="region of interest" description="Disordered" evidence="1">
    <location>
        <begin position="14"/>
        <end position="37"/>
    </location>
</feature>
<accession>A0AAN7WUW7</accession>
<evidence type="ECO:0000313" key="2">
    <source>
        <dbReference type="EMBL" id="KAK5849201.1"/>
    </source>
</evidence>
<organism evidence="2 3">
    <name type="scientific">Eleginops maclovinus</name>
    <name type="common">Patagonian blennie</name>
    <name type="synonym">Eleginus maclovinus</name>
    <dbReference type="NCBI Taxonomy" id="56733"/>
    <lineage>
        <taxon>Eukaryota</taxon>
        <taxon>Metazoa</taxon>
        <taxon>Chordata</taxon>
        <taxon>Craniata</taxon>
        <taxon>Vertebrata</taxon>
        <taxon>Euteleostomi</taxon>
        <taxon>Actinopterygii</taxon>
        <taxon>Neopterygii</taxon>
        <taxon>Teleostei</taxon>
        <taxon>Neoteleostei</taxon>
        <taxon>Acanthomorphata</taxon>
        <taxon>Eupercaria</taxon>
        <taxon>Perciformes</taxon>
        <taxon>Notothenioidei</taxon>
        <taxon>Eleginopidae</taxon>
        <taxon>Eleginops</taxon>
    </lineage>
</organism>
<dbReference type="Proteomes" id="UP001346869">
    <property type="component" value="Unassembled WGS sequence"/>
</dbReference>
<gene>
    <name evidence="2" type="ORF">PBY51_008861</name>
</gene>
<sequence length="84" mass="8762">MELLEVDCGNGVEQGLGSLNIPPNPTSPSPAKSEGNLSFSSPLLRDLQLGAAMRGDLWPIVIYVVVGSGVRGLGRRRGEDGSEA</sequence>
<name>A0AAN7WUW7_ELEMC</name>
<keyword evidence="3" id="KW-1185">Reference proteome</keyword>
<proteinExistence type="predicted"/>